<comment type="catalytic activity">
    <reaction evidence="5 8">
        <text>meso-2,6-diaminopimelate + H(+) = L-lysine + CO2</text>
        <dbReference type="Rhea" id="RHEA:15101"/>
        <dbReference type="ChEBI" id="CHEBI:15378"/>
        <dbReference type="ChEBI" id="CHEBI:16526"/>
        <dbReference type="ChEBI" id="CHEBI:32551"/>
        <dbReference type="ChEBI" id="CHEBI:57791"/>
        <dbReference type="EC" id="4.1.1.20"/>
    </reaction>
</comment>
<feature type="domain" description="Orn/DAP/Arg decarboxylase 2 N-terminal" evidence="9">
    <location>
        <begin position="38"/>
        <end position="284"/>
    </location>
</feature>
<sequence>MTRPHLKVEKNLKIDGVDTTELAKKHDTPLYVTSGDRIKQKYRKLKQALQNHYPKIRLHYACKANTNINILKILEQEGCHIDAVSTGEIYSALKAGYSPEKILYTGTSVSNQELKYAADKGVMINLDSAHEMRRLSEITSTKVSFRVNPGVGAGHHDHCITGGKESKFGIWEDDIIDTYKEAIDLGLTPIGIHMHIGSGILEVEKFRPAVQKMMELVGKITNEVDIDLEFIDIGGGLGIPYKPNEKPLNIDKFAEMVTKEYKKGLKQHNLNQPILALEPGRYLVGDSSILLTKVNDIKENPFHRYIGIDAGFNTLQRPAMYGSHHGVVNASNPKNAGNYIKNAPKEGVDRKAEIAGPLCESGDIIAQNREITAKAGDILAILDTGAYGYSMASRYNSRPLPAEILIENGETKLIRERETHRDLLSKQKTN</sequence>
<feature type="binding site" evidence="5">
    <location>
        <begin position="278"/>
        <end position="281"/>
    </location>
    <ligand>
        <name>pyridoxal 5'-phosphate</name>
        <dbReference type="ChEBI" id="CHEBI:597326"/>
    </ligand>
</feature>
<dbReference type="InterPro" id="IPR009006">
    <property type="entry name" value="Ala_racemase/Decarboxylase_C"/>
</dbReference>
<comment type="function">
    <text evidence="5">Specifically catalyzes the decarboxylation of meso-diaminopimelate (meso-DAP) to L-lysine.</text>
</comment>
<organism evidence="10 11">
    <name type="scientific">Methanonatronarchaeum thermophilum</name>
    <dbReference type="NCBI Taxonomy" id="1927129"/>
    <lineage>
        <taxon>Archaea</taxon>
        <taxon>Methanobacteriati</taxon>
        <taxon>Methanobacteriota</taxon>
        <taxon>Methanonatronarchaeia</taxon>
        <taxon>Methanonatronarchaeales</taxon>
        <taxon>Methanonatronarchaeaceae</taxon>
        <taxon>Methanonatronarchaeum</taxon>
    </lineage>
</organism>
<feature type="binding site" evidence="5">
    <location>
        <position position="360"/>
    </location>
    <ligand>
        <name>substrate</name>
    </ligand>
</feature>
<dbReference type="InterPro" id="IPR022653">
    <property type="entry name" value="De-COase2_pyr-phos_BS"/>
</dbReference>
<feature type="binding site" evidence="5">
    <location>
        <position position="387"/>
    </location>
    <ligand>
        <name>pyridoxal 5'-phosphate</name>
        <dbReference type="ChEBI" id="CHEBI:597326"/>
    </ligand>
</feature>
<dbReference type="Gene3D" id="3.20.20.10">
    <property type="entry name" value="Alanine racemase"/>
    <property type="match status" value="1"/>
</dbReference>
<dbReference type="InterPro" id="IPR022644">
    <property type="entry name" value="De-COase2_N"/>
</dbReference>
<dbReference type="RefSeq" id="WP_086637151.1">
    <property type="nucleotide sequence ID" value="NZ_MRZU01000003.1"/>
</dbReference>
<keyword evidence="4 5" id="KW-0456">Lyase</keyword>
<keyword evidence="5" id="KW-0028">Amino-acid biosynthesis</keyword>
<dbReference type="OrthoDB" id="18565at2157"/>
<evidence type="ECO:0000256" key="6">
    <source>
        <dbReference type="NCBIfam" id="TIGR01048"/>
    </source>
</evidence>
<keyword evidence="3 5" id="KW-0663">Pyridoxal phosphate</keyword>
<name>A0A1Y3GCC9_9EURY</name>
<dbReference type="UniPathway" id="UPA00034">
    <property type="reaction ID" value="UER00027"/>
</dbReference>
<dbReference type="GO" id="GO:0008836">
    <property type="term" value="F:diaminopimelate decarboxylase activity"/>
    <property type="evidence" value="ECO:0007669"/>
    <property type="project" value="UniProtKB-UniRule"/>
</dbReference>
<dbReference type="PRINTS" id="PR01179">
    <property type="entry name" value="ODADCRBXLASE"/>
</dbReference>
<evidence type="ECO:0000256" key="4">
    <source>
        <dbReference type="ARBA" id="ARBA00023239"/>
    </source>
</evidence>
<dbReference type="FunFam" id="3.20.20.10:FF:000003">
    <property type="entry name" value="Diaminopimelate decarboxylase"/>
    <property type="match status" value="1"/>
</dbReference>
<evidence type="ECO:0000256" key="3">
    <source>
        <dbReference type="ARBA" id="ARBA00022898"/>
    </source>
</evidence>
<comment type="caution">
    <text evidence="10">The sequence shown here is derived from an EMBL/GenBank/DDBJ whole genome shotgun (WGS) entry which is preliminary data.</text>
</comment>
<feature type="modified residue" description="N6-(pyridoxal phosphate)lysine" evidence="5 7">
    <location>
        <position position="63"/>
    </location>
</feature>
<dbReference type="NCBIfam" id="TIGR01048">
    <property type="entry name" value="lysA"/>
    <property type="match status" value="1"/>
</dbReference>
<dbReference type="InterPro" id="IPR029066">
    <property type="entry name" value="PLP-binding_barrel"/>
</dbReference>
<keyword evidence="2 5" id="KW-0210">Decarboxylase</keyword>
<evidence type="ECO:0000256" key="2">
    <source>
        <dbReference type="ARBA" id="ARBA00022793"/>
    </source>
</evidence>
<dbReference type="Proteomes" id="UP000195137">
    <property type="component" value="Unassembled WGS sequence"/>
</dbReference>
<feature type="binding site" evidence="5">
    <location>
        <position position="281"/>
    </location>
    <ligand>
        <name>substrate</name>
    </ligand>
</feature>
<dbReference type="EMBL" id="MRZU01000003">
    <property type="protein sequence ID" value="OUJ19112.1"/>
    <property type="molecule type" value="Genomic_DNA"/>
</dbReference>
<feature type="active site" description="Proton donor" evidence="7">
    <location>
        <position position="359"/>
    </location>
</feature>
<feature type="binding site" evidence="5">
    <location>
        <position position="236"/>
    </location>
    <ligand>
        <name>pyridoxal 5'-phosphate</name>
        <dbReference type="ChEBI" id="CHEBI:597326"/>
    </ligand>
</feature>
<evidence type="ECO:0000259" key="9">
    <source>
        <dbReference type="Pfam" id="PF02784"/>
    </source>
</evidence>
<dbReference type="SUPFAM" id="SSF50621">
    <property type="entry name" value="Alanine racemase C-terminal domain-like"/>
    <property type="match status" value="1"/>
</dbReference>
<dbReference type="PANTHER" id="PTHR43727:SF2">
    <property type="entry name" value="GROUP IV DECARBOXYLASE"/>
    <property type="match status" value="1"/>
</dbReference>
<dbReference type="PRINTS" id="PR01181">
    <property type="entry name" value="DAPDCRBXLASE"/>
</dbReference>
<comment type="subunit">
    <text evidence="5">Homodimer.</text>
</comment>
<reference evidence="10 11" key="1">
    <citation type="submission" date="2016-12" db="EMBL/GenBank/DDBJ databases">
        <title>Discovery of methanogenic haloarchaea.</title>
        <authorList>
            <person name="Sorokin D.Y."/>
            <person name="Makarova K.S."/>
            <person name="Abbas B."/>
            <person name="Ferrer M."/>
            <person name="Golyshin P.N."/>
        </authorList>
    </citation>
    <scope>NUCLEOTIDE SEQUENCE [LARGE SCALE GENOMIC DNA]</scope>
    <source>
        <strain evidence="10">AMET1</strain>
    </source>
</reference>
<feature type="binding site" evidence="5">
    <location>
        <position position="387"/>
    </location>
    <ligand>
        <name>substrate</name>
    </ligand>
</feature>
<dbReference type="CDD" id="cd06828">
    <property type="entry name" value="PLPDE_III_DapDC"/>
    <property type="match status" value="1"/>
</dbReference>
<evidence type="ECO:0000313" key="11">
    <source>
        <dbReference type="Proteomes" id="UP000195137"/>
    </source>
</evidence>
<keyword evidence="5 8" id="KW-0457">Lysine biosynthesis</keyword>
<dbReference type="AlphaFoldDB" id="A0A1Y3GCC9"/>
<dbReference type="InterPro" id="IPR002986">
    <property type="entry name" value="DAP_deCOOHase_LysA"/>
</dbReference>
<protein>
    <recommendedName>
        <fullName evidence="5 6">Diaminopimelate decarboxylase</fullName>
        <shortName evidence="5">DAP decarboxylase</shortName>
        <shortName evidence="5">DAPDC</shortName>
        <ecNumber evidence="5 6">4.1.1.20</ecNumber>
    </recommendedName>
</protein>
<dbReference type="Pfam" id="PF02784">
    <property type="entry name" value="Orn_Arg_deC_N"/>
    <property type="match status" value="1"/>
</dbReference>
<dbReference type="GO" id="GO:0030170">
    <property type="term" value="F:pyridoxal phosphate binding"/>
    <property type="evidence" value="ECO:0007669"/>
    <property type="project" value="UniProtKB-UniRule"/>
</dbReference>
<accession>A0A1Y3GCC9</accession>
<comment type="similarity">
    <text evidence="5">Belongs to the Orn/Lys/Arg decarboxylase class-II family. LysA subfamily.</text>
</comment>
<dbReference type="EC" id="4.1.1.20" evidence="5 6"/>
<proteinExistence type="inferred from homology"/>
<dbReference type="Gene3D" id="2.40.37.10">
    <property type="entry name" value="Lyase, Ornithine Decarboxylase, Chain A, domain 1"/>
    <property type="match status" value="1"/>
</dbReference>
<dbReference type="InterPro" id="IPR000183">
    <property type="entry name" value="Orn/DAP/Arg_de-COase"/>
</dbReference>
<evidence type="ECO:0000256" key="5">
    <source>
        <dbReference type="HAMAP-Rule" id="MF_02120"/>
    </source>
</evidence>
<evidence type="ECO:0000256" key="1">
    <source>
        <dbReference type="ARBA" id="ARBA00001933"/>
    </source>
</evidence>
<dbReference type="HAMAP" id="MF_02120">
    <property type="entry name" value="LysA"/>
    <property type="match status" value="1"/>
</dbReference>
<gene>
    <name evidence="5" type="primary">lysA</name>
    <name evidence="10" type="ORF">AMET1_0764</name>
</gene>
<dbReference type="GO" id="GO:0009089">
    <property type="term" value="P:lysine biosynthetic process via diaminopimelate"/>
    <property type="evidence" value="ECO:0007669"/>
    <property type="project" value="UniProtKB-UniRule"/>
</dbReference>
<evidence type="ECO:0000256" key="8">
    <source>
        <dbReference type="RuleBase" id="RU003738"/>
    </source>
</evidence>
<feature type="binding site" evidence="5">
    <location>
        <position position="317"/>
    </location>
    <ligand>
        <name>substrate</name>
    </ligand>
</feature>
<comment type="cofactor">
    <cofactor evidence="1 5 7 8">
        <name>pyridoxal 5'-phosphate</name>
        <dbReference type="ChEBI" id="CHEBI:597326"/>
    </cofactor>
</comment>
<keyword evidence="11" id="KW-1185">Reference proteome</keyword>
<dbReference type="SUPFAM" id="SSF51419">
    <property type="entry name" value="PLP-binding barrel"/>
    <property type="match status" value="1"/>
</dbReference>
<comment type="pathway">
    <text evidence="5 8">Amino-acid biosynthesis; L-lysine biosynthesis via DAP pathway; L-lysine from DL-2,6-diaminopimelate: step 1/1.</text>
</comment>
<evidence type="ECO:0000256" key="7">
    <source>
        <dbReference type="PIRSR" id="PIRSR600183-50"/>
    </source>
</evidence>
<dbReference type="PROSITE" id="PS00878">
    <property type="entry name" value="ODR_DC_2_1"/>
    <property type="match status" value="1"/>
</dbReference>
<feature type="binding site" evidence="5">
    <location>
        <position position="321"/>
    </location>
    <ligand>
        <name>substrate</name>
    </ligand>
</feature>
<evidence type="ECO:0000313" key="10">
    <source>
        <dbReference type="EMBL" id="OUJ19112.1"/>
    </source>
</evidence>
<dbReference type="PANTHER" id="PTHR43727">
    <property type="entry name" value="DIAMINOPIMELATE DECARBOXYLASE"/>
    <property type="match status" value="1"/>
</dbReference>